<proteinExistence type="predicted"/>
<dbReference type="EMBL" id="JAAGWZ010000003">
    <property type="protein sequence ID" value="NEM91791.1"/>
    <property type="molecule type" value="Genomic_DNA"/>
</dbReference>
<evidence type="ECO:0000256" key="4">
    <source>
        <dbReference type="ARBA" id="ARBA00022729"/>
    </source>
</evidence>
<dbReference type="InterPro" id="IPR050492">
    <property type="entry name" value="Bact_metal-bind_prot9"/>
</dbReference>
<dbReference type="SUPFAM" id="SSF53807">
    <property type="entry name" value="Helical backbone' metal receptor"/>
    <property type="match status" value="1"/>
</dbReference>
<sequence length="308" mass="32147">MSPFPRLRARSRVLPATFAAVLLASALAGCSSSAAPPDTRIPVVASTNVYGDIAMAIGGSAVRVDSIIADPSQDPHSYEADARVQLALSRATLVIENGGGYDDFVDTLLRGAANTQATVLNAADISGYDQHPAGGDFNEHLWYDFPTVAKVAARISAELTRIDPSRASSFATRLAAFDAKLATLRAAEAAVAATARGTGVAITEPVPLYMLEAMGLVDRTPEGFSAAIEQGTDVSPALLRQTLALFSGHRVALLAYNAQTSSVETDAVTRAAKAAGIPVIAVYETVPAGVDYLGWMTRMVDQIAKAVQ</sequence>
<comment type="caution">
    <text evidence="6">The sequence shown here is derived from an EMBL/GenBank/DDBJ whole genome shotgun (WGS) entry which is preliminary data.</text>
</comment>
<evidence type="ECO:0000256" key="1">
    <source>
        <dbReference type="ARBA" id="ARBA00004196"/>
    </source>
</evidence>
<keyword evidence="7" id="KW-1185">Reference proteome</keyword>
<evidence type="ECO:0000256" key="3">
    <source>
        <dbReference type="ARBA" id="ARBA00022723"/>
    </source>
</evidence>
<dbReference type="RefSeq" id="WP_163473860.1">
    <property type="nucleotide sequence ID" value="NZ_JAAGWZ010000003.1"/>
</dbReference>
<dbReference type="PANTHER" id="PTHR42953:SF1">
    <property type="entry name" value="METAL-BINDING PROTEIN HI_0362-RELATED"/>
    <property type="match status" value="1"/>
</dbReference>
<reference evidence="6 7" key="1">
    <citation type="journal article" date="2014" name="Int. J. Syst. Evol. Microbiol.">
        <title>Description of Galbitalea soli gen. nov., sp. nov., and Frondihabitans sucicola sp. nov.</title>
        <authorList>
            <person name="Kim S.J."/>
            <person name="Lim J.M."/>
            <person name="Ahn J.H."/>
            <person name="Weon H.Y."/>
            <person name="Hamada M."/>
            <person name="Suzuki K."/>
            <person name="Ahn T.Y."/>
            <person name="Kwon S.W."/>
        </authorList>
    </citation>
    <scope>NUCLEOTIDE SEQUENCE [LARGE SCALE GENOMIC DNA]</scope>
    <source>
        <strain evidence="6 7">NBRC 108727</strain>
    </source>
</reference>
<gene>
    <name evidence="6" type="ORF">G3T37_10535</name>
</gene>
<protein>
    <submittedName>
        <fullName evidence="6">Zinc ABC transporter solute-binding protein</fullName>
    </submittedName>
</protein>
<evidence type="ECO:0000313" key="7">
    <source>
        <dbReference type="Proteomes" id="UP000479756"/>
    </source>
</evidence>
<feature type="chain" id="PRO_5028957605" evidence="5">
    <location>
        <begin position="35"/>
        <end position="308"/>
    </location>
</feature>
<keyword evidence="4 5" id="KW-0732">Signal</keyword>
<dbReference type="Proteomes" id="UP000479756">
    <property type="component" value="Unassembled WGS sequence"/>
</dbReference>
<dbReference type="GO" id="GO:0046872">
    <property type="term" value="F:metal ion binding"/>
    <property type="evidence" value="ECO:0007669"/>
    <property type="project" value="UniProtKB-KW"/>
</dbReference>
<dbReference type="AlphaFoldDB" id="A0A7C9PNZ0"/>
<keyword evidence="3" id="KW-0479">Metal-binding</keyword>
<evidence type="ECO:0000256" key="5">
    <source>
        <dbReference type="SAM" id="SignalP"/>
    </source>
</evidence>
<evidence type="ECO:0000256" key="2">
    <source>
        <dbReference type="ARBA" id="ARBA00022448"/>
    </source>
</evidence>
<dbReference type="Pfam" id="PF01297">
    <property type="entry name" value="ZnuA"/>
    <property type="match status" value="1"/>
</dbReference>
<dbReference type="Gene3D" id="3.40.50.1980">
    <property type="entry name" value="Nitrogenase molybdenum iron protein domain"/>
    <property type="match status" value="1"/>
</dbReference>
<comment type="subcellular location">
    <subcellularLocation>
        <location evidence="1">Cell envelope</location>
    </subcellularLocation>
</comment>
<name>A0A7C9PNZ0_9MICO</name>
<dbReference type="GO" id="GO:0030313">
    <property type="term" value="C:cell envelope"/>
    <property type="evidence" value="ECO:0007669"/>
    <property type="project" value="UniProtKB-SubCell"/>
</dbReference>
<organism evidence="6 7">
    <name type="scientific">Galbitalea soli</name>
    <dbReference type="NCBI Taxonomy" id="1268042"/>
    <lineage>
        <taxon>Bacteria</taxon>
        <taxon>Bacillati</taxon>
        <taxon>Actinomycetota</taxon>
        <taxon>Actinomycetes</taxon>
        <taxon>Micrococcales</taxon>
        <taxon>Microbacteriaceae</taxon>
        <taxon>Galbitalea</taxon>
    </lineage>
</organism>
<dbReference type="PANTHER" id="PTHR42953">
    <property type="entry name" value="HIGH-AFFINITY ZINC UPTAKE SYSTEM PROTEIN ZNUA-RELATED"/>
    <property type="match status" value="1"/>
</dbReference>
<evidence type="ECO:0000313" key="6">
    <source>
        <dbReference type="EMBL" id="NEM91791.1"/>
    </source>
</evidence>
<dbReference type="GO" id="GO:0030001">
    <property type="term" value="P:metal ion transport"/>
    <property type="evidence" value="ECO:0007669"/>
    <property type="project" value="InterPro"/>
</dbReference>
<keyword evidence="2" id="KW-0813">Transport</keyword>
<dbReference type="InterPro" id="IPR006127">
    <property type="entry name" value="ZnuA-like"/>
</dbReference>
<dbReference type="PROSITE" id="PS51257">
    <property type="entry name" value="PROKAR_LIPOPROTEIN"/>
    <property type="match status" value="1"/>
</dbReference>
<feature type="signal peptide" evidence="5">
    <location>
        <begin position="1"/>
        <end position="34"/>
    </location>
</feature>
<accession>A0A7C9PNZ0</accession>